<keyword evidence="1" id="KW-0862">Zinc</keyword>
<comment type="caution">
    <text evidence="4">The sequence shown here is derived from an EMBL/GenBank/DDBJ whole genome shotgun (WGS) entry which is preliminary data.</text>
</comment>
<dbReference type="PANTHER" id="PTHR47718:SF17">
    <property type="entry name" value="PROTEIN FAR1-RELATED SEQUENCE 5-LIKE"/>
    <property type="match status" value="1"/>
</dbReference>
<evidence type="ECO:0000313" key="5">
    <source>
        <dbReference type="Proteomes" id="UP001152523"/>
    </source>
</evidence>
<name>A0AAV0GDG9_9ASTE</name>
<keyword evidence="1" id="KW-0479">Metal-binding</keyword>
<dbReference type="AlphaFoldDB" id="A0AAV0GDG9"/>
<protein>
    <recommendedName>
        <fullName evidence="3">SWIM-type domain-containing protein</fullName>
    </recommendedName>
</protein>
<feature type="compositionally biased region" description="Basic residues" evidence="2">
    <location>
        <begin position="838"/>
        <end position="847"/>
    </location>
</feature>
<dbReference type="GO" id="GO:0008270">
    <property type="term" value="F:zinc ion binding"/>
    <property type="evidence" value="ECO:0007669"/>
    <property type="project" value="UniProtKB-KW"/>
</dbReference>
<sequence length="925" mass="106833">MFVWDYGYIVYAVLGRMELNWMQASNDEEGADCVLATDTVWMTSSLVGDLFFRSLAFVRRSILPSADSFSSTSTILLFFFRNFRRVDLLSFFDLSWLRFYLSIYLFIDHMADSGDGISSIGRLIEDIESRGEIVALPSNFLDSSVNFSEDQNLVCTTESLSFGTTERSSTFEPIKLCHDPVSDEIISVKEAEFSELIGKTVFSEEEAFELYNDYAFRIGFGVRYSTLRKKAGGSGLRGREFCCTKQGLKRNKGVIGKQFTKVDRRTDCKARIYFEIKASGEWIVVRHIMDHNHEFCPNSLVHHVRSHRSISSSELDYLHHLKNKGVKIADGFRCLQEEAGGSPSVGFLLRDAYNELTKQIKKSFDGSDANTLINIFKTRQSNEEDFFFSFEIDVDGSLVSFFFRDKKMKEDYLAFGELVVHDTTYRTNKYDMICGPFVGINHHTHTCMFGCGFLLNERIESFEWLFTTFLHSMDFVHPKTVMTDQSSAMSAAIAKVFPSSKHRLCIWHIIENSKKHIRDLRNDEGFLDLFDHVLKLCQTVVEFDYYWNRMVSEYKCSDNPWLTKLYEMREKWCPAFSKKFFSAGILSSQRSETTNKSLSKKLNASSSLCDFYHFFSECVSQWRSNEGKDQQRCWDGFPEIAIPFVGLLHKASKVYTIDAYKLFEKEFLRGMSLKYELRYQQGSLMSYLVWMPQLDRFSHWVSFDVTTHFVTCSCQKFSEVGILCCHILRIYHIHCVEVIPDCYVLKRWTRSAKCVPTEQIYASSGTSNVLPSVWRMQMQKKFHKLLCSSDSNSAARHFCEESFTKLKAAVEEQLGSIYFSDSETSTVGSRSAISNPKSSRKKGERNVRRKSLIEIKSKQIKLEQGKGHVKLVQHLHLINQICSLIFEYLCSHTAMFTRLLVTDVMFFNYSTFLCCCSDRICMLII</sequence>
<feature type="compositionally biased region" description="Polar residues" evidence="2">
    <location>
        <begin position="826"/>
        <end position="837"/>
    </location>
</feature>
<feature type="region of interest" description="Disordered" evidence="2">
    <location>
        <begin position="826"/>
        <end position="847"/>
    </location>
</feature>
<dbReference type="InterPro" id="IPR007527">
    <property type="entry name" value="Znf_SWIM"/>
</dbReference>
<evidence type="ECO:0000259" key="3">
    <source>
        <dbReference type="PROSITE" id="PS50966"/>
    </source>
</evidence>
<gene>
    <name evidence="4" type="ORF">CEPIT_LOCUS42669</name>
</gene>
<dbReference type="PANTHER" id="PTHR47718">
    <property type="entry name" value="OS01G0519700 PROTEIN"/>
    <property type="match status" value="1"/>
</dbReference>
<reference evidence="4" key="1">
    <citation type="submission" date="2022-07" db="EMBL/GenBank/DDBJ databases">
        <authorList>
            <person name="Macas J."/>
            <person name="Novak P."/>
            <person name="Neumann P."/>
        </authorList>
    </citation>
    <scope>NUCLEOTIDE SEQUENCE</scope>
</reference>
<dbReference type="Pfam" id="PF10551">
    <property type="entry name" value="MULE"/>
    <property type="match status" value="1"/>
</dbReference>
<evidence type="ECO:0000256" key="2">
    <source>
        <dbReference type="SAM" id="MobiDB-lite"/>
    </source>
</evidence>
<keyword evidence="5" id="KW-1185">Reference proteome</keyword>
<dbReference type="EMBL" id="CAMAPF010001091">
    <property type="protein sequence ID" value="CAH9146019.1"/>
    <property type="molecule type" value="Genomic_DNA"/>
</dbReference>
<evidence type="ECO:0000313" key="4">
    <source>
        <dbReference type="EMBL" id="CAH9146019.1"/>
    </source>
</evidence>
<dbReference type="InterPro" id="IPR004330">
    <property type="entry name" value="FAR1_DNA_bnd_dom"/>
</dbReference>
<dbReference type="PROSITE" id="PS50966">
    <property type="entry name" value="ZF_SWIM"/>
    <property type="match status" value="1"/>
</dbReference>
<evidence type="ECO:0000256" key="1">
    <source>
        <dbReference type="PROSITE-ProRule" id="PRU00325"/>
    </source>
</evidence>
<dbReference type="Pfam" id="PF03101">
    <property type="entry name" value="FAR1"/>
    <property type="match status" value="1"/>
</dbReference>
<dbReference type="Proteomes" id="UP001152523">
    <property type="component" value="Unassembled WGS sequence"/>
</dbReference>
<dbReference type="InterPro" id="IPR018289">
    <property type="entry name" value="MULE_transposase_dom"/>
</dbReference>
<organism evidence="4 5">
    <name type="scientific">Cuscuta epithymum</name>
    <dbReference type="NCBI Taxonomy" id="186058"/>
    <lineage>
        <taxon>Eukaryota</taxon>
        <taxon>Viridiplantae</taxon>
        <taxon>Streptophyta</taxon>
        <taxon>Embryophyta</taxon>
        <taxon>Tracheophyta</taxon>
        <taxon>Spermatophyta</taxon>
        <taxon>Magnoliopsida</taxon>
        <taxon>eudicotyledons</taxon>
        <taxon>Gunneridae</taxon>
        <taxon>Pentapetalae</taxon>
        <taxon>asterids</taxon>
        <taxon>lamiids</taxon>
        <taxon>Solanales</taxon>
        <taxon>Convolvulaceae</taxon>
        <taxon>Cuscuteae</taxon>
        <taxon>Cuscuta</taxon>
        <taxon>Cuscuta subgen. Cuscuta</taxon>
    </lineage>
</organism>
<feature type="domain" description="SWIM-type" evidence="3">
    <location>
        <begin position="703"/>
        <end position="735"/>
    </location>
</feature>
<accession>A0AAV0GDG9</accession>
<proteinExistence type="predicted"/>
<keyword evidence="1" id="KW-0863">Zinc-finger</keyword>